<evidence type="ECO:0000256" key="11">
    <source>
        <dbReference type="ARBA" id="ARBA00046836"/>
    </source>
</evidence>
<reference evidence="14 15" key="1">
    <citation type="submission" date="2019-04" db="EMBL/GenBank/DDBJ databases">
        <title>Chromosome genome assembly for Takifugu flavidus.</title>
        <authorList>
            <person name="Xiao S."/>
        </authorList>
    </citation>
    <scope>NUCLEOTIDE SEQUENCE [LARGE SCALE GENOMIC DNA]</scope>
    <source>
        <strain evidence="14">HTHZ2018</strain>
        <tissue evidence="14">Muscle</tissue>
    </source>
</reference>
<evidence type="ECO:0000256" key="12">
    <source>
        <dbReference type="SAM" id="Coils"/>
    </source>
</evidence>
<evidence type="ECO:0000256" key="2">
    <source>
        <dbReference type="ARBA" id="ARBA00004611"/>
    </source>
</evidence>
<evidence type="ECO:0000256" key="10">
    <source>
        <dbReference type="ARBA" id="ARBA00032180"/>
    </source>
</evidence>
<proteinExistence type="inferred from homology"/>
<dbReference type="PANTHER" id="PTHR31598:SF1">
    <property type="entry name" value="DYNEIN REGULATORY COMPLEX PROTEIN 10"/>
    <property type="match status" value="1"/>
</dbReference>
<evidence type="ECO:0000256" key="3">
    <source>
        <dbReference type="ARBA" id="ARBA00009071"/>
    </source>
</evidence>
<keyword evidence="8" id="KW-0206">Cytoskeleton</keyword>
<comment type="similarity">
    <text evidence="3">Belongs to the DRC10 family.</text>
</comment>
<dbReference type="EMBL" id="RHFK02000022">
    <property type="protein sequence ID" value="TWW55896.1"/>
    <property type="molecule type" value="Genomic_DNA"/>
</dbReference>
<evidence type="ECO:0000313" key="15">
    <source>
        <dbReference type="Proteomes" id="UP000324091"/>
    </source>
</evidence>
<name>A0A5C6ML67_9TELE</name>
<evidence type="ECO:0000256" key="9">
    <source>
        <dbReference type="ARBA" id="ARBA00023273"/>
    </source>
</evidence>
<gene>
    <name evidence="14" type="ORF">D4764_09G0009460</name>
</gene>
<accession>A0A5C6ML67</accession>
<evidence type="ECO:0000256" key="8">
    <source>
        <dbReference type="ARBA" id="ARBA00023212"/>
    </source>
</evidence>
<keyword evidence="6" id="KW-0282">Flagellum</keyword>
<evidence type="ECO:0000256" key="13">
    <source>
        <dbReference type="SAM" id="MobiDB-lite"/>
    </source>
</evidence>
<feature type="region of interest" description="Disordered" evidence="13">
    <location>
        <begin position="332"/>
        <end position="359"/>
    </location>
</feature>
<evidence type="ECO:0000256" key="7">
    <source>
        <dbReference type="ARBA" id="ARBA00023069"/>
    </source>
</evidence>
<keyword evidence="15" id="KW-1185">Reference proteome</keyword>
<sequence length="359" mass="41833">MDSEVIRALQEHLMLEQRLEMLEDRNLVSDGKNENTHLEKNLKISLKNLLRLVKARPLLLSAWKKDLPKEIGKCERCLIKEIHVLEGLEPRPQQAAPKLLPVSDELNDTPVLQDFPATIEEVTTKIFQKSQDIETLQSSLQKQREEESALEEQLQTTTEELETEIVMVDAATAHLIEDFDEAIEALQASLELNTMKYEQEVEEVKKLEMLYSELDVDYRYILEKHRQVEEKKRIKRVDTVTERLTEAFDEEMEALQESFERVTKEYEQEVEEVERLEMLYSELDVEYRNILENRRLAEEKKEKEAKQLMLMTEAALLIQAYWRGYGVRKALKERGKKGKGKKGKKGKGSKGTKKAGKKS</sequence>
<evidence type="ECO:0000256" key="1">
    <source>
        <dbReference type="ARBA" id="ARBA00003029"/>
    </source>
</evidence>
<organism evidence="14 15">
    <name type="scientific">Takifugu flavidus</name>
    <name type="common">sansaifugu</name>
    <dbReference type="NCBI Taxonomy" id="433684"/>
    <lineage>
        <taxon>Eukaryota</taxon>
        <taxon>Metazoa</taxon>
        <taxon>Chordata</taxon>
        <taxon>Craniata</taxon>
        <taxon>Vertebrata</taxon>
        <taxon>Euteleostomi</taxon>
        <taxon>Actinopterygii</taxon>
        <taxon>Neopterygii</taxon>
        <taxon>Teleostei</taxon>
        <taxon>Neoteleostei</taxon>
        <taxon>Acanthomorphata</taxon>
        <taxon>Eupercaria</taxon>
        <taxon>Tetraodontiformes</taxon>
        <taxon>Tetradontoidea</taxon>
        <taxon>Tetraodontidae</taxon>
        <taxon>Takifugu</taxon>
    </lineage>
</organism>
<evidence type="ECO:0000313" key="14">
    <source>
        <dbReference type="EMBL" id="TWW55896.1"/>
    </source>
</evidence>
<evidence type="ECO:0000256" key="6">
    <source>
        <dbReference type="ARBA" id="ARBA00022846"/>
    </source>
</evidence>
<keyword evidence="7" id="KW-0969">Cilium</keyword>
<protein>
    <recommendedName>
        <fullName evidence="4">Dynein regulatory complex protein 10</fullName>
    </recommendedName>
    <alternativeName>
        <fullName evidence="10">IQ domain-containing protein D</fullName>
    </alternativeName>
</protein>
<keyword evidence="9" id="KW-0966">Cell projection</keyword>
<evidence type="ECO:0000256" key="5">
    <source>
        <dbReference type="ARBA" id="ARBA00022490"/>
    </source>
</evidence>
<dbReference type="PANTHER" id="PTHR31598">
    <property type="entry name" value="IQ DOMAIN-CONTAINING PROTEIN D"/>
    <property type="match status" value="1"/>
</dbReference>
<keyword evidence="5" id="KW-0963">Cytoplasm</keyword>
<comment type="function">
    <text evidence="1">Component of the nexin-dynein regulatory complex (N-DRC), a key regulator of ciliary/flagellar motility which maintains the alignment and integrity of the distal axoneme and regulates microtubule sliding in motile axonemes.</text>
</comment>
<dbReference type="SMART" id="SM00015">
    <property type="entry name" value="IQ"/>
    <property type="match status" value="1"/>
</dbReference>
<comment type="caution">
    <text evidence="14">The sequence shown here is derived from an EMBL/GenBank/DDBJ whole genome shotgun (WGS) entry which is preliminary data.</text>
</comment>
<dbReference type="CDD" id="cd23767">
    <property type="entry name" value="IQCD"/>
    <property type="match status" value="1"/>
</dbReference>
<dbReference type="InterPro" id="IPR000048">
    <property type="entry name" value="IQ_motif_EF-hand-BS"/>
</dbReference>
<keyword evidence="12" id="KW-0175">Coiled coil</keyword>
<dbReference type="Gene3D" id="1.20.5.190">
    <property type="match status" value="1"/>
</dbReference>
<dbReference type="PROSITE" id="PS50096">
    <property type="entry name" value="IQ"/>
    <property type="match status" value="1"/>
</dbReference>
<feature type="coiled-coil region" evidence="12">
    <location>
        <begin position="245"/>
        <end position="307"/>
    </location>
</feature>
<dbReference type="Proteomes" id="UP000324091">
    <property type="component" value="Chromosome 9"/>
</dbReference>
<feature type="coiled-coil region" evidence="12">
    <location>
        <begin position="133"/>
        <end position="207"/>
    </location>
</feature>
<comment type="subunit">
    <text evidence="11">Component of the nexin-dynein regulatory complex (N-DRC). Interacts with CFAP52.</text>
</comment>
<dbReference type="Pfam" id="PF00612">
    <property type="entry name" value="IQ"/>
    <property type="match status" value="1"/>
</dbReference>
<evidence type="ECO:0000256" key="4">
    <source>
        <dbReference type="ARBA" id="ARBA00021752"/>
    </source>
</evidence>
<dbReference type="AlphaFoldDB" id="A0A5C6ML67"/>
<dbReference type="InterPro" id="IPR042815">
    <property type="entry name" value="DRC10"/>
</dbReference>
<comment type="subcellular location">
    <subcellularLocation>
        <location evidence="2">Cytoplasm</location>
        <location evidence="2">Cytoskeleton</location>
        <location evidence="2">Flagellum axoneme</location>
    </subcellularLocation>
</comment>